<dbReference type="EMBL" id="CP102480">
    <property type="protein sequence ID" value="UUX48344.1"/>
    <property type="molecule type" value="Genomic_DNA"/>
</dbReference>
<comment type="pathway">
    <text evidence="1">Cofactor biosynthesis; adenosylcobalamin biosynthesis.</text>
</comment>
<dbReference type="PANTHER" id="PTHR36925">
    <property type="entry name" value="COBALT-PRECORRIN-6A REDUCTASE"/>
    <property type="match status" value="1"/>
</dbReference>
<dbReference type="EC" id="1.3.1.106" evidence="4"/>
<dbReference type="GO" id="GO:0009236">
    <property type="term" value="P:cobalamin biosynthetic process"/>
    <property type="evidence" value="ECO:0007669"/>
    <property type="project" value="UniProtKB-KW"/>
</dbReference>
<keyword evidence="2" id="KW-0169">Cobalamin biosynthesis</keyword>
<keyword evidence="5" id="KW-1185">Reference proteome</keyword>
<dbReference type="RefSeq" id="WP_257766852.1">
    <property type="nucleotide sequence ID" value="NZ_CP102480.1"/>
</dbReference>
<dbReference type="NCBIfam" id="NF005968">
    <property type="entry name" value="PRK08057.1-2"/>
    <property type="match status" value="1"/>
</dbReference>
<evidence type="ECO:0000256" key="2">
    <source>
        <dbReference type="ARBA" id="ARBA00022573"/>
    </source>
</evidence>
<evidence type="ECO:0000256" key="1">
    <source>
        <dbReference type="ARBA" id="ARBA00004953"/>
    </source>
</evidence>
<gene>
    <name evidence="4" type="ORF">NUH88_13075</name>
</gene>
<dbReference type="GO" id="GO:0016994">
    <property type="term" value="F:precorrin-6A reductase activity"/>
    <property type="evidence" value="ECO:0007669"/>
    <property type="project" value="InterPro"/>
</dbReference>
<accession>A0A9J7ALJ1</accession>
<dbReference type="KEGG" id="naci:NUH88_13075"/>
<dbReference type="Pfam" id="PF02571">
    <property type="entry name" value="CbiJ"/>
    <property type="match status" value="1"/>
</dbReference>
<name>A0A9J7ALJ1_9PROT</name>
<reference evidence="4" key="1">
    <citation type="submission" date="2022-08" db="EMBL/GenBank/DDBJ databases">
        <title>Nisaea acidiphila sp. nov., isolated from a marine algal debris and emended description of the genus Nisaea Urios et al. 2008.</title>
        <authorList>
            <person name="Kwon K."/>
        </authorList>
    </citation>
    <scope>NUCLEOTIDE SEQUENCE</scope>
    <source>
        <strain evidence="4">MEBiC11861</strain>
    </source>
</reference>
<keyword evidence="3 4" id="KW-0560">Oxidoreductase</keyword>
<sequence>MARLLVLGGTEIANRFVAAVREAHPELEVILSLAGRTRDPRLPDCETRSGGFGGVEGLSAYLKAEGITALVDATHPYAAQISANAAAAAKAASAPCLHLVRPEWVAGPDDVWHVAESNEAAARHLEVLSAAEPRKVFLSIGRQELAPYKALGNCSFVVRSVEPPEEGDLSSGAELILARGPFSEADEIAFLKDRRIDLIVSKNSGGTATYGKIAAARALGLPVVMVERPALPGGDVAGTVETAISWLSGIS</sequence>
<evidence type="ECO:0000256" key="3">
    <source>
        <dbReference type="ARBA" id="ARBA00023002"/>
    </source>
</evidence>
<evidence type="ECO:0000313" key="5">
    <source>
        <dbReference type="Proteomes" id="UP001060336"/>
    </source>
</evidence>
<evidence type="ECO:0000313" key="4">
    <source>
        <dbReference type="EMBL" id="UUX48344.1"/>
    </source>
</evidence>
<dbReference type="PROSITE" id="PS51014">
    <property type="entry name" value="COBK_CBIJ"/>
    <property type="match status" value="1"/>
</dbReference>
<dbReference type="PANTHER" id="PTHR36925:SF1">
    <property type="entry name" value="COBALT-PRECORRIN-6A REDUCTASE"/>
    <property type="match status" value="1"/>
</dbReference>
<protein>
    <submittedName>
        <fullName evidence="4">Cobalt-precorrin-6A reductase</fullName>
        <ecNumber evidence="4">1.3.1.106</ecNumber>
    </submittedName>
</protein>
<proteinExistence type="predicted"/>
<organism evidence="4 5">
    <name type="scientific">Nisaea acidiphila</name>
    <dbReference type="NCBI Taxonomy" id="1862145"/>
    <lineage>
        <taxon>Bacteria</taxon>
        <taxon>Pseudomonadati</taxon>
        <taxon>Pseudomonadota</taxon>
        <taxon>Alphaproteobacteria</taxon>
        <taxon>Rhodospirillales</taxon>
        <taxon>Thalassobaculaceae</taxon>
        <taxon>Nisaea</taxon>
    </lineage>
</organism>
<dbReference type="Proteomes" id="UP001060336">
    <property type="component" value="Chromosome"/>
</dbReference>
<dbReference type="NCBIfam" id="TIGR00715">
    <property type="entry name" value="precor6x_red"/>
    <property type="match status" value="1"/>
</dbReference>
<dbReference type="AlphaFoldDB" id="A0A9J7ALJ1"/>
<dbReference type="InterPro" id="IPR003723">
    <property type="entry name" value="Precorrin-6x_reduct"/>
</dbReference>